<dbReference type="PANTHER" id="PTHR42788">
    <property type="entry name" value="TAURINE IMPORT ATP-BINDING PROTEIN-RELATED"/>
    <property type="match status" value="1"/>
</dbReference>
<feature type="domain" description="ABC transporter" evidence="4">
    <location>
        <begin position="13"/>
        <end position="237"/>
    </location>
</feature>
<dbReference type="RefSeq" id="WP_092374668.1">
    <property type="nucleotide sequence ID" value="NZ_FORX01000008.1"/>
</dbReference>
<dbReference type="Gene3D" id="3.40.50.300">
    <property type="entry name" value="P-loop containing nucleotide triphosphate hydrolases"/>
    <property type="match status" value="1"/>
</dbReference>
<evidence type="ECO:0000256" key="3">
    <source>
        <dbReference type="ARBA" id="ARBA00022840"/>
    </source>
</evidence>
<name>A0A1I3UR19_9BACT</name>
<evidence type="ECO:0000256" key="2">
    <source>
        <dbReference type="ARBA" id="ARBA00022741"/>
    </source>
</evidence>
<dbReference type="InterPro" id="IPR050166">
    <property type="entry name" value="ABC_transporter_ATP-bind"/>
</dbReference>
<keyword evidence="3 5" id="KW-0067">ATP-binding</keyword>
<dbReference type="STRING" id="52560.SAMN04488082_10878"/>
<dbReference type="PROSITE" id="PS50893">
    <property type="entry name" value="ABC_TRANSPORTER_2"/>
    <property type="match status" value="1"/>
</dbReference>
<dbReference type="GO" id="GO:0005524">
    <property type="term" value="F:ATP binding"/>
    <property type="evidence" value="ECO:0007669"/>
    <property type="project" value="UniProtKB-KW"/>
</dbReference>
<gene>
    <name evidence="5" type="ORF">SAMN04488082_10878</name>
</gene>
<evidence type="ECO:0000313" key="5">
    <source>
        <dbReference type="EMBL" id="SFJ85183.1"/>
    </source>
</evidence>
<dbReference type="InterPro" id="IPR027417">
    <property type="entry name" value="P-loop_NTPase"/>
</dbReference>
<keyword evidence="1" id="KW-0813">Transport</keyword>
<keyword evidence="2" id="KW-0547">Nucleotide-binding</keyword>
<evidence type="ECO:0000256" key="1">
    <source>
        <dbReference type="ARBA" id="ARBA00022448"/>
    </source>
</evidence>
<evidence type="ECO:0000313" key="6">
    <source>
        <dbReference type="Proteomes" id="UP000198635"/>
    </source>
</evidence>
<dbReference type="Proteomes" id="UP000198635">
    <property type="component" value="Unassembled WGS sequence"/>
</dbReference>
<reference evidence="6" key="1">
    <citation type="submission" date="2016-10" db="EMBL/GenBank/DDBJ databases">
        <authorList>
            <person name="Varghese N."/>
            <person name="Submissions S."/>
        </authorList>
    </citation>
    <scope>NUCLEOTIDE SEQUENCE [LARGE SCALE GENOMIC DNA]</scope>
    <source>
        <strain evidence="6">DSM 5918</strain>
    </source>
</reference>
<dbReference type="OrthoDB" id="9809450at2"/>
<dbReference type="InterPro" id="IPR003593">
    <property type="entry name" value="AAA+_ATPase"/>
</dbReference>
<dbReference type="SMART" id="SM00382">
    <property type="entry name" value="AAA"/>
    <property type="match status" value="1"/>
</dbReference>
<organism evidence="5 6">
    <name type="scientific">Desulfomicrobium apsheronum</name>
    <dbReference type="NCBI Taxonomy" id="52560"/>
    <lineage>
        <taxon>Bacteria</taxon>
        <taxon>Pseudomonadati</taxon>
        <taxon>Thermodesulfobacteriota</taxon>
        <taxon>Desulfovibrionia</taxon>
        <taxon>Desulfovibrionales</taxon>
        <taxon>Desulfomicrobiaceae</taxon>
        <taxon>Desulfomicrobium</taxon>
    </lineage>
</organism>
<dbReference type="SUPFAM" id="SSF52540">
    <property type="entry name" value="P-loop containing nucleoside triphosphate hydrolases"/>
    <property type="match status" value="1"/>
</dbReference>
<sequence>MHAPATAQAAPGIALEGISLDFEGRPLFADLNLTLGGGRTTCILGPSGCGKSTLLKLMAGAPNLDFSGQVRFGSGGTASAQVAWMSQNDLLLPWLTLRDNVLLGARLRGELSPEKRARALELIHEAGLTGYEGKLPEALSGGMRQRGALLRTLMEERPVILMDEPFSALDALTRVRLQNLSARLTAGATVVLVTHDPMEALRLGHEIIVLGGTPVRVLETMKPTGPPPREAGSSEVTGLYAGLLRRLMNGDAA</sequence>
<proteinExistence type="predicted"/>
<accession>A0A1I3UR19</accession>
<evidence type="ECO:0000259" key="4">
    <source>
        <dbReference type="PROSITE" id="PS50893"/>
    </source>
</evidence>
<keyword evidence="6" id="KW-1185">Reference proteome</keyword>
<dbReference type="EMBL" id="FORX01000008">
    <property type="protein sequence ID" value="SFJ85183.1"/>
    <property type="molecule type" value="Genomic_DNA"/>
</dbReference>
<dbReference type="GO" id="GO:0016887">
    <property type="term" value="F:ATP hydrolysis activity"/>
    <property type="evidence" value="ECO:0007669"/>
    <property type="project" value="InterPro"/>
</dbReference>
<protein>
    <submittedName>
        <fullName evidence="5">Putative hydroxymethylpyrimidine transport system ATP-binding protein</fullName>
    </submittedName>
</protein>
<dbReference type="InterPro" id="IPR003439">
    <property type="entry name" value="ABC_transporter-like_ATP-bd"/>
</dbReference>
<dbReference type="Pfam" id="PF00005">
    <property type="entry name" value="ABC_tran"/>
    <property type="match status" value="1"/>
</dbReference>
<dbReference type="PANTHER" id="PTHR42788:SF19">
    <property type="entry name" value="ALIPHATIC SULFONATES IMPORT ATP-BINDING PROTEIN SSUB 2"/>
    <property type="match status" value="1"/>
</dbReference>
<dbReference type="AlphaFoldDB" id="A0A1I3UR19"/>